<reference evidence="2" key="1">
    <citation type="journal article" date="2019" name="Int. J. Syst. Evol. Microbiol.">
        <title>The Global Catalogue of Microorganisms (GCM) 10K type strain sequencing project: providing services to taxonomists for standard genome sequencing and annotation.</title>
        <authorList>
            <consortium name="The Broad Institute Genomics Platform"/>
            <consortium name="The Broad Institute Genome Sequencing Center for Infectious Disease"/>
            <person name="Wu L."/>
            <person name="Ma J."/>
        </authorList>
    </citation>
    <scope>NUCLEOTIDE SEQUENCE [LARGE SCALE GENOMIC DNA]</scope>
    <source>
        <strain evidence="2">CGMCC 1.15407</strain>
    </source>
</reference>
<protein>
    <recommendedName>
        <fullName evidence="3">Lipoprotein</fullName>
    </recommendedName>
</protein>
<proteinExistence type="predicted"/>
<evidence type="ECO:0008006" key="3">
    <source>
        <dbReference type="Google" id="ProtNLM"/>
    </source>
</evidence>
<dbReference type="Proteomes" id="UP000647339">
    <property type="component" value="Unassembled WGS sequence"/>
</dbReference>
<gene>
    <name evidence="1" type="ORF">GCM10011339_42760</name>
</gene>
<evidence type="ECO:0000313" key="1">
    <source>
        <dbReference type="EMBL" id="GGF49622.1"/>
    </source>
</evidence>
<name>A0ABQ1VCA8_9BACT</name>
<dbReference type="EMBL" id="BMIU01000032">
    <property type="protein sequence ID" value="GGF49622.1"/>
    <property type="molecule type" value="Genomic_DNA"/>
</dbReference>
<sequence>MFFCDLLKVCKIVFNLFIVFLLLFLCPSCDKRSNKEESNLVTIEKVDSIRVDWETKITILDFDQNKSRYLAVDQVTKEFLIIDNTGKVLESIQRFGDGPNEYNSSLIAASFFEEKGGYLLLSSRDLIWYSDVWEVNDRFRFVSEWYAVFYTGPRYAVPYYYQKNGSDIFVFTNFFSGFNSNAGIKDTNIDFLVEQFNPVADRLEKVILFKSADIPRIDLPKGNSSMPVQVYHLDKEKNLMYLTFQHSNEIGVYDLRENFELKYNVNFNHDVFNQSNNSKNVGLFRFDQGLTGILYFKGLNESSEVAKKSVDPNYVPFFDPKLYGLILIKDDKSIEVEVPFPFPDCEPNSEIVQLPGNRILMRDIYNGDVEPEFSSYSIFEVSVQ</sequence>
<comment type="caution">
    <text evidence="1">The sequence shown here is derived from an EMBL/GenBank/DDBJ whole genome shotgun (WGS) entry which is preliminary data.</text>
</comment>
<accession>A0ABQ1VCA8</accession>
<organism evidence="1 2">
    <name type="scientific">Echinicola rosea</name>
    <dbReference type="NCBI Taxonomy" id="1807691"/>
    <lineage>
        <taxon>Bacteria</taxon>
        <taxon>Pseudomonadati</taxon>
        <taxon>Bacteroidota</taxon>
        <taxon>Cytophagia</taxon>
        <taxon>Cytophagales</taxon>
        <taxon>Cyclobacteriaceae</taxon>
        <taxon>Echinicola</taxon>
    </lineage>
</organism>
<keyword evidence="2" id="KW-1185">Reference proteome</keyword>
<evidence type="ECO:0000313" key="2">
    <source>
        <dbReference type="Proteomes" id="UP000647339"/>
    </source>
</evidence>